<evidence type="ECO:0000313" key="2">
    <source>
        <dbReference type="EMBL" id="RNJ54799.1"/>
    </source>
</evidence>
<dbReference type="EMBL" id="RBVV01000093">
    <property type="protein sequence ID" value="RNJ54799.1"/>
    <property type="molecule type" value="Genomic_DNA"/>
</dbReference>
<dbReference type="GeneID" id="39613104"/>
<evidence type="ECO:0000259" key="1">
    <source>
        <dbReference type="Pfam" id="PF01636"/>
    </source>
</evidence>
<protein>
    <recommendedName>
        <fullName evidence="1">Aminoglycoside phosphotransferase domain-containing protein</fullName>
    </recommendedName>
</protein>
<dbReference type="InterPro" id="IPR011009">
    <property type="entry name" value="Kinase-like_dom_sf"/>
</dbReference>
<sequence length="291" mass="33947">MESYVSLPYMVAPELLPEPLPTIEDIAASKDILKERGGLRVVRIGKHFIVKYGMQVHLLEGENMLYVKHFMPASVPTVYAIYSHQPEGKKYPINYIIMENISGQPLSSCWSSLDREEKARIACELRKHMNRLRQIPSPGYFGSIGRRPFSNDAAFWTMYHIDKCPPMGPFDTAKQMLLAIAEDVRNLRQDLETGRLMHEFYERVFPIVLDSQTSVFTHGDLQRKNIMIADDGAVVIIDWEVAGWYPVYFEYCLAMSASYFMDDWHSWVPQILDEYLNEFPWMEMHFRTRIF</sequence>
<dbReference type="Pfam" id="PF01636">
    <property type="entry name" value="APH"/>
    <property type="match status" value="1"/>
</dbReference>
<keyword evidence="3" id="KW-1185">Reference proteome</keyword>
<proteinExistence type="predicted"/>
<dbReference type="SUPFAM" id="SSF56112">
    <property type="entry name" value="Protein kinase-like (PK-like)"/>
    <property type="match status" value="1"/>
</dbReference>
<dbReference type="RefSeq" id="XP_028492957.1">
    <property type="nucleotide sequence ID" value="XM_028643490.1"/>
</dbReference>
<evidence type="ECO:0000313" key="3">
    <source>
        <dbReference type="Proteomes" id="UP000267145"/>
    </source>
</evidence>
<organism evidence="2 3">
    <name type="scientific">Verticillium nonalfalfae</name>
    <dbReference type="NCBI Taxonomy" id="1051616"/>
    <lineage>
        <taxon>Eukaryota</taxon>
        <taxon>Fungi</taxon>
        <taxon>Dikarya</taxon>
        <taxon>Ascomycota</taxon>
        <taxon>Pezizomycotina</taxon>
        <taxon>Sordariomycetes</taxon>
        <taxon>Hypocreomycetidae</taxon>
        <taxon>Glomerellales</taxon>
        <taxon>Plectosphaerellaceae</taxon>
        <taxon>Verticillium</taxon>
    </lineage>
</organism>
<name>A0A3M9Y2P9_9PEZI</name>
<dbReference type="AlphaFoldDB" id="A0A3M9Y2P9"/>
<feature type="domain" description="Aminoglycoside phosphotransferase" evidence="1">
    <location>
        <begin position="74"/>
        <end position="283"/>
    </location>
</feature>
<gene>
    <name evidence="2" type="ORF">D7B24_009415</name>
</gene>
<dbReference type="PANTHER" id="PTHR21310:SF48">
    <property type="entry name" value="AMINOGLYCOSIDE PHOSPHOTRANSFERASE DOMAIN-CONTAINING PROTEIN"/>
    <property type="match status" value="1"/>
</dbReference>
<accession>A0A3M9Y2P9</accession>
<dbReference type="CDD" id="cd05120">
    <property type="entry name" value="APH_ChoK_like"/>
    <property type="match status" value="1"/>
</dbReference>
<dbReference type="InterPro" id="IPR051678">
    <property type="entry name" value="AGP_Transferase"/>
</dbReference>
<dbReference type="Proteomes" id="UP000267145">
    <property type="component" value="Unassembled WGS sequence"/>
</dbReference>
<comment type="caution">
    <text evidence="2">The sequence shown here is derived from an EMBL/GenBank/DDBJ whole genome shotgun (WGS) entry which is preliminary data.</text>
</comment>
<dbReference type="STRING" id="1051616.A0A3M9Y2P9"/>
<dbReference type="PANTHER" id="PTHR21310">
    <property type="entry name" value="AMINOGLYCOSIDE PHOSPHOTRANSFERASE-RELATED-RELATED"/>
    <property type="match status" value="1"/>
</dbReference>
<reference evidence="2 3" key="1">
    <citation type="submission" date="2018-10" db="EMBL/GenBank/DDBJ databases">
        <title>Genome sequence of Verticillium nonalfalfae VnAa140.</title>
        <authorList>
            <person name="Stajich J.E."/>
            <person name="Kasson M.T."/>
        </authorList>
    </citation>
    <scope>NUCLEOTIDE SEQUENCE [LARGE SCALE GENOMIC DNA]</scope>
    <source>
        <strain evidence="2 3">VnAa140</strain>
    </source>
</reference>
<dbReference type="Gene3D" id="3.90.1200.10">
    <property type="match status" value="1"/>
</dbReference>
<dbReference type="InterPro" id="IPR002575">
    <property type="entry name" value="Aminoglycoside_PTrfase"/>
</dbReference>